<evidence type="ECO:0000313" key="2">
    <source>
        <dbReference type="EMBL" id="NLD33069.1"/>
    </source>
</evidence>
<dbReference type="InterPro" id="IPR010024">
    <property type="entry name" value="CHP16711"/>
</dbReference>
<feature type="domain" description="YopX protein" evidence="1">
    <location>
        <begin position="5"/>
        <end position="84"/>
    </location>
</feature>
<organism evidence="2 3">
    <name type="scientific">Trichococcus flocculiformis</name>
    <dbReference type="NCBI Taxonomy" id="82803"/>
    <lineage>
        <taxon>Bacteria</taxon>
        <taxon>Bacillati</taxon>
        <taxon>Bacillota</taxon>
        <taxon>Bacilli</taxon>
        <taxon>Lactobacillales</taxon>
        <taxon>Carnobacteriaceae</taxon>
        <taxon>Trichococcus</taxon>
    </lineage>
</organism>
<protein>
    <recommendedName>
        <fullName evidence="1">YopX protein domain-containing protein</fullName>
    </recommendedName>
</protein>
<dbReference type="Proteomes" id="UP000589373">
    <property type="component" value="Unassembled WGS sequence"/>
</dbReference>
<dbReference type="InterPro" id="IPR023385">
    <property type="entry name" value="YopX-like_C"/>
</dbReference>
<reference evidence="2 3" key="1">
    <citation type="journal article" date="2020" name="Biotechnol. Biofuels">
        <title>New insights from the biogas microbiome by comprehensive genome-resolved metagenomics of nearly 1600 species originating from multiple anaerobic digesters.</title>
        <authorList>
            <person name="Campanaro S."/>
            <person name="Treu L."/>
            <person name="Rodriguez-R L.M."/>
            <person name="Kovalovszki A."/>
            <person name="Ziels R.M."/>
            <person name="Maus I."/>
            <person name="Zhu X."/>
            <person name="Kougias P.G."/>
            <person name="Basile A."/>
            <person name="Luo G."/>
            <person name="Schluter A."/>
            <person name="Konstantinidis K.T."/>
            <person name="Angelidaki I."/>
        </authorList>
    </citation>
    <scope>NUCLEOTIDE SEQUENCE [LARGE SCALE GENOMIC DNA]</scope>
    <source>
        <strain evidence="2">AS07pgkLD_105</strain>
    </source>
</reference>
<comment type="caution">
    <text evidence="2">The sequence shown here is derived from an EMBL/GenBank/DDBJ whole genome shotgun (WGS) entry which is preliminary data.</text>
</comment>
<evidence type="ECO:0000313" key="3">
    <source>
        <dbReference type="Proteomes" id="UP000589373"/>
    </source>
</evidence>
<dbReference type="SUPFAM" id="SSF159006">
    <property type="entry name" value="YopX-like"/>
    <property type="match status" value="1"/>
</dbReference>
<dbReference type="RefSeq" id="WP_276648483.1">
    <property type="nucleotide sequence ID" value="NZ_JAAZCD010000291.1"/>
</dbReference>
<dbReference type="Gene3D" id="2.30.30.290">
    <property type="entry name" value="YopX-like domains"/>
    <property type="match status" value="1"/>
</dbReference>
<gene>
    <name evidence="2" type="ORF">GX662_12585</name>
</gene>
<dbReference type="Pfam" id="PF09643">
    <property type="entry name" value="YopX"/>
    <property type="match status" value="1"/>
</dbReference>
<dbReference type="EMBL" id="JAAZCD010000291">
    <property type="protein sequence ID" value="NLD33069.1"/>
    <property type="molecule type" value="Genomic_DNA"/>
</dbReference>
<dbReference type="NCBIfam" id="TIGR01671">
    <property type="entry name" value="phage_TIGR01671"/>
    <property type="match status" value="1"/>
</dbReference>
<accession>A0A847D8C0</accession>
<evidence type="ECO:0000259" key="1">
    <source>
        <dbReference type="Pfam" id="PF09643"/>
    </source>
</evidence>
<dbReference type="InterPro" id="IPR019096">
    <property type="entry name" value="YopX_protein"/>
</dbReference>
<sequence>MREIKFRGKRIDNGDWVFGLYVKSVNDRAYIIVCATEDAVNTRNEVDFLYIEIIPETVGQYTGLKDKNGVEIYEGDVVREHVNDYTPIYQN</sequence>
<proteinExistence type="predicted"/>
<name>A0A847D8C0_9LACT</name>
<dbReference type="AlphaFoldDB" id="A0A847D8C0"/>